<gene>
    <name evidence="14" type="ORF">PaecuDRAFT_3519</name>
</gene>
<feature type="transmembrane region" description="Helical" evidence="11">
    <location>
        <begin position="298"/>
        <end position="317"/>
    </location>
</feature>
<evidence type="ECO:0000313" key="15">
    <source>
        <dbReference type="Proteomes" id="UP000005387"/>
    </source>
</evidence>
<dbReference type="PANTHER" id="PTHR32089:SF112">
    <property type="entry name" value="LYSOZYME-LIKE PROTEIN-RELATED"/>
    <property type="match status" value="1"/>
</dbReference>
<keyword evidence="10" id="KW-0175">Coiled coil</keyword>
<proteinExistence type="inferred from homology"/>
<dbReference type="Gene3D" id="1.10.287.950">
    <property type="entry name" value="Methyl-accepting chemotaxis protein"/>
    <property type="match status" value="1"/>
</dbReference>
<evidence type="ECO:0000256" key="9">
    <source>
        <dbReference type="PROSITE-ProRule" id="PRU00284"/>
    </source>
</evidence>
<dbReference type="GO" id="GO:0007165">
    <property type="term" value="P:signal transduction"/>
    <property type="evidence" value="ECO:0007669"/>
    <property type="project" value="UniProtKB-KW"/>
</dbReference>
<dbReference type="OrthoDB" id="243053at2"/>
<organism evidence="14 15">
    <name type="scientific">Paenibacillus curdlanolyticus YK9</name>
    <dbReference type="NCBI Taxonomy" id="717606"/>
    <lineage>
        <taxon>Bacteria</taxon>
        <taxon>Bacillati</taxon>
        <taxon>Bacillota</taxon>
        <taxon>Bacilli</taxon>
        <taxon>Bacillales</taxon>
        <taxon>Paenibacillaceae</taxon>
        <taxon>Paenibacillus</taxon>
    </lineage>
</organism>
<dbReference type="GO" id="GO:0005886">
    <property type="term" value="C:plasma membrane"/>
    <property type="evidence" value="ECO:0007669"/>
    <property type="project" value="UniProtKB-SubCell"/>
</dbReference>
<dbReference type="SMART" id="SM00283">
    <property type="entry name" value="MA"/>
    <property type="match status" value="1"/>
</dbReference>
<evidence type="ECO:0000259" key="13">
    <source>
        <dbReference type="PROSITE" id="PS50885"/>
    </source>
</evidence>
<keyword evidence="3" id="KW-0145">Chemotaxis</keyword>
<evidence type="ECO:0000256" key="6">
    <source>
        <dbReference type="ARBA" id="ARBA00023136"/>
    </source>
</evidence>
<reference evidence="14 15" key="1">
    <citation type="submission" date="2010-07" db="EMBL/GenBank/DDBJ databases">
        <title>The draft genome of Paenibacillus curdlanolyticus YK9.</title>
        <authorList>
            <consortium name="US DOE Joint Genome Institute (JGI-PGF)"/>
            <person name="Lucas S."/>
            <person name="Copeland A."/>
            <person name="Lapidus A."/>
            <person name="Cheng J.-F."/>
            <person name="Bruce D."/>
            <person name="Goodwin L."/>
            <person name="Pitluck S."/>
            <person name="Land M.L."/>
            <person name="Hauser L."/>
            <person name="Chang Y.-J."/>
            <person name="Jeffries C."/>
            <person name="Anderson I.J."/>
            <person name="Johnson E."/>
            <person name="Loganathan U."/>
            <person name="Mulhopadhyay B."/>
            <person name="Kyrpides N."/>
            <person name="Woyke T.J."/>
        </authorList>
    </citation>
    <scope>NUCLEOTIDE SEQUENCE [LARGE SCALE GENOMIC DNA]</scope>
    <source>
        <strain evidence="14 15">YK9</strain>
    </source>
</reference>
<evidence type="ECO:0000313" key="14">
    <source>
        <dbReference type="EMBL" id="EFM09472.1"/>
    </source>
</evidence>
<name>E0ID17_9BACL</name>
<dbReference type="Pfam" id="PF00672">
    <property type="entry name" value="HAMP"/>
    <property type="match status" value="1"/>
</dbReference>
<dbReference type="CDD" id="cd11386">
    <property type="entry name" value="MCP_signal"/>
    <property type="match status" value="1"/>
</dbReference>
<evidence type="ECO:0000256" key="7">
    <source>
        <dbReference type="ARBA" id="ARBA00023224"/>
    </source>
</evidence>
<dbReference type="eggNOG" id="COG0840">
    <property type="taxonomic scope" value="Bacteria"/>
</dbReference>
<comment type="subcellular location">
    <subcellularLocation>
        <location evidence="1">Cell membrane</location>
        <topology evidence="1">Multi-pass membrane protein</topology>
    </subcellularLocation>
</comment>
<feature type="coiled-coil region" evidence="10">
    <location>
        <begin position="650"/>
        <end position="677"/>
    </location>
</feature>
<dbReference type="Gene3D" id="6.10.340.10">
    <property type="match status" value="1"/>
</dbReference>
<keyword evidence="4 11" id="KW-0812">Transmembrane</keyword>
<evidence type="ECO:0000256" key="8">
    <source>
        <dbReference type="ARBA" id="ARBA00029447"/>
    </source>
</evidence>
<dbReference type="InterPro" id="IPR003660">
    <property type="entry name" value="HAMP_dom"/>
</dbReference>
<dbReference type="Proteomes" id="UP000005387">
    <property type="component" value="Unassembled WGS sequence"/>
</dbReference>
<dbReference type="EMBL" id="AEDD01000010">
    <property type="protein sequence ID" value="EFM09472.1"/>
    <property type="molecule type" value="Genomic_DNA"/>
</dbReference>
<evidence type="ECO:0000256" key="4">
    <source>
        <dbReference type="ARBA" id="ARBA00022692"/>
    </source>
</evidence>
<dbReference type="SUPFAM" id="SSF58104">
    <property type="entry name" value="Methyl-accepting chemotaxis protein (MCP) signaling domain"/>
    <property type="match status" value="1"/>
</dbReference>
<keyword evidence="6 11" id="KW-0472">Membrane</keyword>
<evidence type="ECO:0000256" key="1">
    <source>
        <dbReference type="ARBA" id="ARBA00004651"/>
    </source>
</evidence>
<dbReference type="PROSITE" id="PS50885">
    <property type="entry name" value="HAMP"/>
    <property type="match status" value="1"/>
</dbReference>
<comment type="similarity">
    <text evidence="8">Belongs to the methyl-accepting chemotaxis (MCP) protein family.</text>
</comment>
<dbReference type="RefSeq" id="WP_006039507.1">
    <property type="nucleotide sequence ID" value="NZ_AEDD01000010.1"/>
</dbReference>
<dbReference type="CDD" id="cd12912">
    <property type="entry name" value="PDC2_MCP_like"/>
    <property type="match status" value="1"/>
</dbReference>
<evidence type="ECO:0000256" key="10">
    <source>
        <dbReference type="SAM" id="Coils"/>
    </source>
</evidence>
<evidence type="ECO:0000256" key="5">
    <source>
        <dbReference type="ARBA" id="ARBA00022989"/>
    </source>
</evidence>
<dbReference type="InterPro" id="IPR004089">
    <property type="entry name" value="MCPsignal_dom"/>
</dbReference>
<dbReference type="Pfam" id="PF02743">
    <property type="entry name" value="dCache_1"/>
    <property type="match status" value="1"/>
</dbReference>
<dbReference type="AlphaFoldDB" id="E0ID17"/>
<evidence type="ECO:0000256" key="2">
    <source>
        <dbReference type="ARBA" id="ARBA00022475"/>
    </source>
</evidence>
<feature type="transmembrane region" description="Helical" evidence="11">
    <location>
        <begin position="26"/>
        <end position="49"/>
    </location>
</feature>
<dbReference type="STRING" id="717606.PaecuDRAFT_3519"/>
<dbReference type="CDD" id="cd06225">
    <property type="entry name" value="HAMP"/>
    <property type="match status" value="1"/>
</dbReference>
<keyword evidence="2" id="KW-1003">Cell membrane</keyword>
<dbReference type="GO" id="GO:0006935">
    <property type="term" value="P:chemotaxis"/>
    <property type="evidence" value="ECO:0007669"/>
    <property type="project" value="UniProtKB-KW"/>
</dbReference>
<sequence length="677" mass="73325">MESKGKLRKLDTWIGKFAMRSFKARMIVIFLLISLVPMVFSTVFFSNYLKNVVTDEIHTKEEAVVTANVAAVDYSIQRQVAFLKELVATNKDVKSGNVPAVIDFFKKLEAANKEVEQYVYVDKHDMATTTAMQKLSVADRDYTKQARAAKLPIISDLLVSKATGSHIIVIYVPILDEQENYMGGVFCSLTTASLDVFTKTIKIGESGFGYLLSPSGMLITYPDPSKVGKNIEEVFSPAEVDAINRTVLEEEKGRYSITDEQGVARQNSYDRIPSTGWRLVSSVATDEVYASVQSAKKMSIILAVATAVVVAAVALFISMRMVKPITAITSAVKKLATGDLTPRLTIRRYDELGQLADNMNQTLDSFSDIVGKASFAAEQVAASSEELTATAIDSLDISNRIVQSTQEVLGAGEVQLQGAEQTSIAMNEMAIGVQRIAESSSVVTEASFSSLQEVQKGRVAITEAVEQMKSVHHSVGKSAEDMRALEGYSQQIGSIVSVITDITNQTQLLSLNASIEAARAGEQGRGFAVVANEVKKLAELSSASAADIANLIREVQTATARAVLAMNQGVSDVDRGADLIHAAGDIFNRISLTFEEISDQIQEVSAASQQMSAGTEEVTASMGEIVNMADNTYRHTQDISEGSTQQKVSMQEISSSAEHLSNMAQELQESLAQFKTK</sequence>
<evidence type="ECO:0000256" key="11">
    <source>
        <dbReference type="SAM" id="Phobius"/>
    </source>
</evidence>
<dbReference type="PROSITE" id="PS50111">
    <property type="entry name" value="CHEMOTAXIS_TRANSDUC_2"/>
    <property type="match status" value="1"/>
</dbReference>
<keyword evidence="15" id="KW-1185">Reference proteome</keyword>
<feature type="domain" description="HAMP" evidence="13">
    <location>
        <begin position="319"/>
        <end position="371"/>
    </location>
</feature>
<dbReference type="Pfam" id="PF00015">
    <property type="entry name" value="MCPsignal"/>
    <property type="match status" value="1"/>
</dbReference>
<evidence type="ECO:0000256" key="3">
    <source>
        <dbReference type="ARBA" id="ARBA00022500"/>
    </source>
</evidence>
<protein>
    <submittedName>
        <fullName evidence="14">Methyl-accepting chemotaxis sensory transducer with Cache sensor</fullName>
    </submittedName>
</protein>
<keyword evidence="5 11" id="KW-1133">Transmembrane helix</keyword>
<dbReference type="InterPro" id="IPR033479">
    <property type="entry name" value="dCache_1"/>
</dbReference>
<dbReference type="SMART" id="SM00304">
    <property type="entry name" value="HAMP"/>
    <property type="match status" value="2"/>
</dbReference>
<keyword evidence="7 9" id="KW-0807">Transducer</keyword>
<accession>E0ID17</accession>
<dbReference type="PANTHER" id="PTHR32089">
    <property type="entry name" value="METHYL-ACCEPTING CHEMOTAXIS PROTEIN MCPB"/>
    <property type="match status" value="1"/>
</dbReference>
<dbReference type="Gene3D" id="3.30.450.20">
    <property type="entry name" value="PAS domain"/>
    <property type="match status" value="1"/>
</dbReference>
<feature type="domain" description="Methyl-accepting transducer" evidence="12">
    <location>
        <begin position="390"/>
        <end position="626"/>
    </location>
</feature>
<evidence type="ECO:0000259" key="12">
    <source>
        <dbReference type="PROSITE" id="PS50111"/>
    </source>
</evidence>